<organism evidence="1 2">
    <name type="scientific">Gracilariopsis chorda</name>
    <dbReference type="NCBI Taxonomy" id="448386"/>
    <lineage>
        <taxon>Eukaryota</taxon>
        <taxon>Rhodophyta</taxon>
        <taxon>Florideophyceae</taxon>
        <taxon>Rhodymeniophycidae</taxon>
        <taxon>Gracilariales</taxon>
        <taxon>Gracilariaceae</taxon>
        <taxon>Gracilariopsis</taxon>
    </lineage>
</organism>
<name>A0A2V3IR33_9FLOR</name>
<comment type="caution">
    <text evidence="1">The sequence shown here is derived from an EMBL/GenBank/DDBJ whole genome shotgun (WGS) entry which is preliminary data.</text>
</comment>
<proteinExistence type="predicted"/>
<protein>
    <submittedName>
        <fullName evidence="1">Uncharacterized protein</fullName>
    </submittedName>
</protein>
<dbReference type="EMBL" id="NBIV01000098">
    <property type="protein sequence ID" value="PXF44187.1"/>
    <property type="molecule type" value="Genomic_DNA"/>
</dbReference>
<evidence type="ECO:0000313" key="1">
    <source>
        <dbReference type="EMBL" id="PXF44187.1"/>
    </source>
</evidence>
<evidence type="ECO:0000313" key="2">
    <source>
        <dbReference type="Proteomes" id="UP000247409"/>
    </source>
</evidence>
<dbReference type="AlphaFoldDB" id="A0A2V3IR33"/>
<sequence length="48" mass="5282">MQKAADYQEAPADDGTEESLFQGWSQCKSAQAMPTADNCQGQSRYVHT</sequence>
<gene>
    <name evidence="1" type="ORF">BWQ96_06047</name>
</gene>
<accession>A0A2V3IR33</accession>
<dbReference type="Proteomes" id="UP000247409">
    <property type="component" value="Unassembled WGS sequence"/>
</dbReference>
<keyword evidence="2" id="KW-1185">Reference proteome</keyword>
<reference evidence="1 2" key="1">
    <citation type="journal article" date="2018" name="Mol. Biol. Evol.">
        <title>Analysis of the draft genome of the red seaweed Gracilariopsis chorda provides insights into genome size evolution in Rhodophyta.</title>
        <authorList>
            <person name="Lee J."/>
            <person name="Yang E.C."/>
            <person name="Graf L."/>
            <person name="Yang J.H."/>
            <person name="Qiu H."/>
            <person name="Zel Zion U."/>
            <person name="Chan C.X."/>
            <person name="Stephens T.G."/>
            <person name="Weber A.P.M."/>
            <person name="Boo G.H."/>
            <person name="Boo S.M."/>
            <person name="Kim K.M."/>
            <person name="Shin Y."/>
            <person name="Jung M."/>
            <person name="Lee S.J."/>
            <person name="Yim H.S."/>
            <person name="Lee J.H."/>
            <person name="Bhattacharya D."/>
            <person name="Yoon H.S."/>
        </authorList>
    </citation>
    <scope>NUCLEOTIDE SEQUENCE [LARGE SCALE GENOMIC DNA]</scope>
    <source>
        <strain evidence="1 2">SKKU-2015</strain>
        <tissue evidence="1">Whole body</tissue>
    </source>
</reference>